<accession>A0A6J4JBB2</accession>
<dbReference type="Gene3D" id="1.25.10.90">
    <property type="match status" value="1"/>
</dbReference>
<dbReference type="PANTHER" id="PTHR34070:SF1">
    <property type="entry name" value="DNA ALKYLATION REPAIR PROTEIN"/>
    <property type="match status" value="1"/>
</dbReference>
<organism evidence="1">
    <name type="scientific">uncultured Acidimicrobiales bacterium</name>
    <dbReference type="NCBI Taxonomy" id="310071"/>
    <lineage>
        <taxon>Bacteria</taxon>
        <taxon>Bacillati</taxon>
        <taxon>Actinomycetota</taxon>
        <taxon>Acidimicrobiia</taxon>
        <taxon>Acidimicrobiales</taxon>
        <taxon>environmental samples</taxon>
    </lineage>
</organism>
<dbReference type="EMBL" id="CADCTB010000210">
    <property type="protein sequence ID" value="CAA9274341.1"/>
    <property type="molecule type" value="Genomic_DNA"/>
</dbReference>
<dbReference type="Pfam" id="PF08713">
    <property type="entry name" value="DNA_alkylation"/>
    <property type="match status" value="1"/>
</dbReference>
<dbReference type="CDD" id="cd06561">
    <property type="entry name" value="AlkD_like"/>
    <property type="match status" value="1"/>
</dbReference>
<evidence type="ECO:0000313" key="1">
    <source>
        <dbReference type="EMBL" id="CAA9274341.1"/>
    </source>
</evidence>
<protein>
    <recommendedName>
        <fullName evidence="2">DNA alkylation repair enzyme</fullName>
    </recommendedName>
</protein>
<dbReference type="InterPro" id="IPR016024">
    <property type="entry name" value="ARM-type_fold"/>
</dbReference>
<dbReference type="SUPFAM" id="SSF48371">
    <property type="entry name" value="ARM repeat"/>
    <property type="match status" value="1"/>
</dbReference>
<reference evidence="1" key="1">
    <citation type="submission" date="2020-02" db="EMBL/GenBank/DDBJ databases">
        <authorList>
            <person name="Meier V. D."/>
        </authorList>
    </citation>
    <scope>NUCLEOTIDE SEQUENCE</scope>
    <source>
        <strain evidence="1">AVDCRST_MAG10</strain>
    </source>
</reference>
<evidence type="ECO:0008006" key="2">
    <source>
        <dbReference type="Google" id="ProtNLM"/>
    </source>
</evidence>
<dbReference type="InterPro" id="IPR014825">
    <property type="entry name" value="DNA_alkylation"/>
</dbReference>
<name>A0A6J4JBB2_9ACTN</name>
<dbReference type="AlphaFoldDB" id="A0A6J4JBB2"/>
<sequence length="246" mass="27260">MATSVSMATPLSQTIGAQLAAAADDRTREWWERYLKGSVPFRGVPMATTRRVVHDTWRRVGVDQLDGEAQIQLALAQFAEPYCEDKLAGVLALSELLLDRLTLRHVPALAQPLERGHIEDWSTCDWYCVKVLGRFVAMGEDRRLRAEAIAGWRTSRALWQRRAAAVSFVNLASQGERFFDGFTDLVLTVCAANVADAARFSQTSVGWLLRELSGADPARVQQFVEEHRGSMSREALKAASSHLSSG</sequence>
<proteinExistence type="predicted"/>
<dbReference type="PANTHER" id="PTHR34070">
    <property type="entry name" value="ARMADILLO-TYPE FOLD"/>
    <property type="match status" value="1"/>
</dbReference>
<gene>
    <name evidence="1" type="ORF">AVDCRST_MAG10-3498</name>
</gene>